<reference evidence="1 2" key="1">
    <citation type="submission" date="2020-04" db="EMBL/GenBank/DDBJ databases">
        <authorList>
            <person name="Basu S."/>
            <person name="Maruthanayagam V."/>
            <person name="Chakraborty S."/>
            <person name="Pramanik A."/>
            <person name="Mukherjee J."/>
            <person name="Brink B."/>
        </authorList>
    </citation>
    <scope>NUCLEOTIDE SEQUENCE [LARGE SCALE GENOMIC DNA]</scope>
    <source>
        <strain evidence="1 2">AP17</strain>
    </source>
</reference>
<accession>A0A6H1TY80</accession>
<dbReference type="Proteomes" id="UP000500857">
    <property type="component" value="Chromosome"/>
</dbReference>
<sequence length="271" mass="30461">MTFTTAQNTTLTRSIWRGGAISLVLTGLLLPFAAPLQAGELKRSDRSTIENIEERSDRYLGQEVTVRGEAANLVEPNTFKLTSDNFLDGEEILVINNSGEPFVLPFDDGVAVQVTGEVRELEVAQLERDFDIEFWESDLYLEYQQQPAIVADSLALAPDPGDIEDYPNRFYNMNLAVEGEVEEILAPGVFKLEEHNFLDLGGSDLLVINPTMGDFVRNGEDLVVTGQLRSFDLYELQRDYNLDWDLGVQQQIEAEFTNKPVLIVDEIYSTE</sequence>
<evidence type="ECO:0000313" key="2">
    <source>
        <dbReference type="Proteomes" id="UP000500857"/>
    </source>
</evidence>
<dbReference type="RefSeq" id="WP_168568474.1">
    <property type="nucleotide sequence ID" value="NZ_CP051167.1"/>
</dbReference>
<keyword evidence="2" id="KW-1185">Reference proteome</keyword>
<dbReference type="AlphaFoldDB" id="A0A6H1TY80"/>
<organism evidence="1 2">
    <name type="scientific">Oxynema aestuarii AP17</name>
    <dbReference type="NCBI Taxonomy" id="2064643"/>
    <lineage>
        <taxon>Bacteria</taxon>
        <taxon>Bacillati</taxon>
        <taxon>Cyanobacteriota</taxon>
        <taxon>Cyanophyceae</taxon>
        <taxon>Oscillatoriophycideae</taxon>
        <taxon>Oscillatoriales</taxon>
        <taxon>Oscillatoriaceae</taxon>
        <taxon>Oxynema</taxon>
        <taxon>Oxynema aestuarii</taxon>
    </lineage>
</organism>
<protein>
    <submittedName>
        <fullName evidence="1">Uncharacterized protein</fullName>
    </submittedName>
</protein>
<dbReference type="KEGG" id="oxy:HCG48_06790"/>
<name>A0A6H1TY80_9CYAN</name>
<evidence type="ECO:0000313" key="1">
    <source>
        <dbReference type="EMBL" id="QIZ70319.1"/>
    </source>
</evidence>
<proteinExistence type="predicted"/>
<gene>
    <name evidence="1" type="ORF">HCG48_06790</name>
</gene>
<dbReference type="EMBL" id="CP051167">
    <property type="protein sequence ID" value="QIZ70319.1"/>
    <property type="molecule type" value="Genomic_DNA"/>
</dbReference>